<dbReference type="PANTHER" id="PTHR34387">
    <property type="entry name" value="SLR1258 PROTEIN"/>
    <property type="match status" value="1"/>
</dbReference>
<protein>
    <submittedName>
        <fullName evidence="2">SIMPL domain-containing protein</fullName>
    </submittedName>
</protein>
<dbReference type="Gene3D" id="3.30.70.2970">
    <property type="entry name" value="Protein of unknown function (DUF541), domain 2"/>
    <property type="match status" value="1"/>
</dbReference>
<dbReference type="RefSeq" id="WP_152236622.1">
    <property type="nucleotide sequence ID" value="NZ_CP099534.1"/>
</dbReference>
<keyword evidence="1" id="KW-0732">Signal</keyword>
<proteinExistence type="predicted"/>
<dbReference type="InterPro" id="IPR052022">
    <property type="entry name" value="26kDa_periplasmic_antigen"/>
</dbReference>
<dbReference type="PANTHER" id="PTHR34387:SF1">
    <property type="entry name" value="PERIPLASMIC IMMUNOGENIC PROTEIN"/>
    <property type="match status" value="1"/>
</dbReference>
<evidence type="ECO:0000313" key="2">
    <source>
        <dbReference type="EMBL" id="UYK88623.1"/>
    </source>
</evidence>
<feature type="signal peptide" evidence="1">
    <location>
        <begin position="1"/>
        <end position="23"/>
    </location>
</feature>
<feature type="chain" id="PRO_5041234765" evidence="1">
    <location>
        <begin position="24"/>
        <end position="257"/>
    </location>
</feature>
<dbReference type="InterPro" id="IPR007497">
    <property type="entry name" value="SIMPL/DUF541"/>
</dbReference>
<evidence type="ECO:0000313" key="3">
    <source>
        <dbReference type="Proteomes" id="UP001164392"/>
    </source>
</evidence>
<gene>
    <name evidence="2" type="ORF">NG824_19490</name>
</gene>
<dbReference type="Pfam" id="PF04402">
    <property type="entry name" value="SIMPL"/>
    <property type="match status" value="1"/>
</dbReference>
<organism evidence="2 3">
    <name type="scientific">Xanthomonas sacchari</name>
    <dbReference type="NCBI Taxonomy" id="56458"/>
    <lineage>
        <taxon>Bacteria</taxon>
        <taxon>Pseudomonadati</taxon>
        <taxon>Pseudomonadota</taxon>
        <taxon>Gammaproteobacteria</taxon>
        <taxon>Lysobacterales</taxon>
        <taxon>Lysobacteraceae</taxon>
        <taxon>Xanthomonas</taxon>
    </lineage>
</organism>
<dbReference type="AlphaFoldDB" id="A0AA46SU71"/>
<dbReference type="EMBL" id="CP099534">
    <property type="protein sequence ID" value="UYK88623.1"/>
    <property type="molecule type" value="Genomic_DNA"/>
</dbReference>
<reference evidence="2" key="1">
    <citation type="submission" date="2022-06" db="EMBL/GenBank/DDBJ databases">
        <title>Dynamics of rice microbiomes reveals core vertical transmitted seed endophytes.</title>
        <authorList>
            <person name="Liao K."/>
            <person name="Zhang X."/>
        </authorList>
    </citation>
    <scope>NUCLEOTIDE SEQUENCE</scope>
    <source>
        <strain evidence="2">JR3-14</strain>
    </source>
</reference>
<dbReference type="GO" id="GO:0006974">
    <property type="term" value="P:DNA damage response"/>
    <property type="evidence" value="ECO:0007669"/>
    <property type="project" value="TreeGrafter"/>
</dbReference>
<sequence length="257" mass="27967">MKVRTLVAWAFAAVLVLPAVASAQVNSLPSQPHLLVKGEAQREVVPDRFSLRINLRAVDMQPDLARKRIQASAEQILSALKRNRALQDSIIASSLQIQPSYRFSPQGGTQEFEGTEVKRSIGATFRSLDDARQFLSGFKTSREVELSGIQTSYSKEDEIRMQLKREAAEQTRVSAEGLAKAYGVRIQGLYTISDVAPSFSYGIQAGTWPAVRNVRAGFVSSPEPPAPASDVGAIVDSLEAGTLTLSENVYAVFLIAQ</sequence>
<name>A0AA46SU71_9XANT</name>
<accession>A0AA46SU71</accession>
<evidence type="ECO:0000256" key="1">
    <source>
        <dbReference type="SAM" id="SignalP"/>
    </source>
</evidence>
<dbReference type="Proteomes" id="UP001164392">
    <property type="component" value="Chromosome"/>
</dbReference>
<dbReference type="Gene3D" id="3.30.110.170">
    <property type="entry name" value="Protein of unknown function (DUF541), domain 1"/>
    <property type="match status" value="1"/>
</dbReference>